<evidence type="ECO:0000313" key="2">
    <source>
        <dbReference type="Proteomes" id="UP001165074"/>
    </source>
</evidence>
<dbReference type="RefSeq" id="WP_285570082.1">
    <property type="nucleotide sequence ID" value="NZ_BSTK01000003.1"/>
</dbReference>
<protein>
    <submittedName>
        <fullName evidence="1">Uncharacterized protein</fullName>
    </submittedName>
</protein>
<reference evidence="1" key="1">
    <citation type="submission" date="2023-03" db="EMBL/GenBank/DDBJ databases">
        <title>Actinoallomurus iriomotensis NBRC 103684.</title>
        <authorList>
            <person name="Ichikawa N."/>
            <person name="Sato H."/>
            <person name="Tonouchi N."/>
        </authorList>
    </citation>
    <scope>NUCLEOTIDE SEQUENCE</scope>
    <source>
        <strain evidence="1">NBRC 103684</strain>
    </source>
</reference>
<proteinExistence type="predicted"/>
<gene>
    <name evidence="1" type="ORF">Airi02_024180</name>
</gene>
<dbReference type="Proteomes" id="UP001165074">
    <property type="component" value="Unassembled WGS sequence"/>
</dbReference>
<dbReference type="AlphaFoldDB" id="A0A9W6VYN3"/>
<dbReference type="EMBL" id="BSTK01000003">
    <property type="protein sequence ID" value="GLY84489.1"/>
    <property type="molecule type" value="Genomic_DNA"/>
</dbReference>
<organism evidence="1 2">
    <name type="scientific">Actinoallomurus iriomotensis</name>
    <dbReference type="NCBI Taxonomy" id="478107"/>
    <lineage>
        <taxon>Bacteria</taxon>
        <taxon>Bacillati</taxon>
        <taxon>Actinomycetota</taxon>
        <taxon>Actinomycetes</taxon>
        <taxon>Streptosporangiales</taxon>
        <taxon>Thermomonosporaceae</taxon>
        <taxon>Actinoallomurus</taxon>
    </lineage>
</organism>
<name>A0A9W6VYN3_9ACTN</name>
<keyword evidence="2" id="KW-1185">Reference proteome</keyword>
<evidence type="ECO:0000313" key="1">
    <source>
        <dbReference type="EMBL" id="GLY84489.1"/>
    </source>
</evidence>
<accession>A0A9W6VYN3</accession>
<comment type="caution">
    <text evidence="1">The sequence shown here is derived from an EMBL/GenBank/DDBJ whole genome shotgun (WGS) entry which is preliminary data.</text>
</comment>
<sequence>MSPGRLIVTHVGPFLTPRQAVARAAARFTGPVDYAAPGTTFPVGSAVTD</sequence>